<evidence type="ECO:0000256" key="8">
    <source>
        <dbReference type="ARBA" id="ARBA00023315"/>
    </source>
</evidence>
<comment type="domain">
    <text evidence="10">The DHHC domain is required for palmitoyltransferase activity.</text>
</comment>
<keyword evidence="8 10" id="KW-0012">Acyltransferase</keyword>
<evidence type="ECO:0000256" key="9">
    <source>
        <dbReference type="ARBA" id="ARBA00048048"/>
    </source>
</evidence>
<evidence type="ECO:0000259" key="11">
    <source>
        <dbReference type="Pfam" id="PF01529"/>
    </source>
</evidence>
<evidence type="ECO:0000256" key="10">
    <source>
        <dbReference type="RuleBase" id="RU079119"/>
    </source>
</evidence>
<dbReference type="PANTHER" id="PTHR22883:SF43">
    <property type="entry name" value="PALMITOYLTRANSFERASE APP"/>
    <property type="match status" value="1"/>
</dbReference>
<evidence type="ECO:0000256" key="2">
    <source>
        <dbReference type="ARBA" id="ARBA00022679"/>
    </source>
</evidence>
<feature type="transmembrane region" description="Helical" evidence="10">
    <location>
        <begin position="165"/>
        <end position="192"/>
    </location>
</feature>
<protein>
    <recommendedName>
        <fullName evidence="10">Palmitoyltransferase</fullName>
        <ecNumber evidence="10">2.3.1.225</ecNumber>
    </recommendedName>
</protein>
<comment type="catalytic activity">
    <reaction evidence="9 10">
        <text>L-cysteinyl-[protein] + hexadecanoyl-CoA = S-hexadecanoyl-L-cysteinyl-[protein] + CoA</text>
        <dbReference type="Rhea" id="RHEA:36683"/>
        <dbReference type="Rhea" id="RHEA-COMP:10131"/>
        <dbReference type="Rhea" id="RHEA-COMP:11032"/>
        <dbReference type="ChEBI" id="CHEBI:29950"/>
        <dbReference type="ChEBI" id="CHEBI:57287"/>
        <dbReference type="ChEBI" id="CHEBI:57379"/>
        <dbReference type="ChEBI" id="CHEBI:74151"/>
        <dbReference type="EC" id="2.3.1.225"/>
    </reaction>
</comment>
<dbReference type="GO" id="GO:0006612">
    <property type="term" value="P:protein targeting to membrane"/>
    <property type="evidence" value="ECO:0007669"/>
    <property type="project" value="TreeGrafter"/>
</dbReference>
<gene>
    <name evidence="12" type="ORF">SteCoe_1851</name>
</gene>
<keyword evidence="3 10" id="KW-0812">Transmembrane</keyword>
<accession>A0A1R2D0Q6</accession>
<reference evidence="12 13" key="1">
    <citation type="submission" date="2016-11" db="EMBL/GenBank/DDBJ databases">
        <title>The macronuclear genome of Stentor coeruleus: a giant cell with tiny introns.</title>
        <authorList>
            <person name="Slabodnick M."/>
            <person name="Ruby J.G."/>
            <person name="Reiff S.B."/>
            <person name="Swart E.C."/>
            <person name="Gosai S."/>
            <person name="Prabakaran S."/>
            <person name="Witkowska E."/>
            <person name="Larue G.E."/>
            <person name="Fisher S."/>
            <person name="Freeman R.M."/>
            <person name="Gunawardena J."/>
            <person name="Chu W."/>
            <person name="Stover N.A."/>
            <person name="Gregory B.D."/>
            <person name="Nowacki M."/>
            <person name="Derisi J."/>
            <person name="Roy S.W."/>
            <person name="Marshall W.F."/>
            <person name="Sood P."/>
        </authorList>
    </citation>
    <scope>NUCLEOTIDE SEQUENCE [LARGE SCALE GENOMIC DNA]</scope>
    <source>
        <strain evidence="12">WM001</strain>
    </source>
</reference>
<dbReference type="EMBL" id="MPUH01000020">
    <property type="protein sequence ID" value="OMJ94832.1"/>
    <property type="molecule type" value="Genomic_DNA"/>
</dbReference>
<dbReference type="InterPro" id="IPR039859">
    <property type="entry name" value="PFA4/ZDH16/20/ERF2-like"/>
</dbReference>
<keyword evidence="13" id="KW-1185">Reference proteome</keyword>
<name>A0A1R2D0Q6_9CILI</name>
<comment type="caution">
    <text evidence="12">The sequence shown here is derived from an EMBL/GenBank/DDBJ whole genome shotgun (WGS) entry which is preliminary data.</text>
</comment>
<dbReference type="GO" id="GO:0005794">
    <property type="term" value="C:Golgi apparatus"/>
    <property type="evidence" value="ECO:0007669"/>
    <property type="project" value="TreeGrafter"/>
</dbReference>
<keyword evidence="4 10" id="KW-1133">Transmembrane helix</keyword>
<sequence length="301" mass="34486">MINIMKDIYIQDKRLWQVWPGKNRFCCSGKCMTGPKSDLLYYIPSIAALIVIPNTFFIFAAPYIWQKVTVILPILSVILYLLTLSAYILTTFTDPGIIPRKTITEIIDHESSKIDIMSIDMSKYCSTCQIFRPRRSHHCKVCDNCVEIFDHHCPYINNCIGGRNYIFFFLFILNLTLLCLTNIAGCFIFIFHDYSISGPAKETFIKQGTVSLIIIVIIIVLTTMIGILTTILCLHHICLCFTGETTKERIKGEDIGSHCYFCKKKPKKFDPQQILTEEQFKKIVEGPVFIEMSDNENSVSN</sequence>
<dbReference type="GO" id="GO:0019706">
    <property type="term" value="F:protein-cysteine S-palmitoyltransferase activity"/>
    <property type="evidence" value="ECO:0007669"/>
    <property type="project" value="UniProtKB-EC"/>
</dbReference>
<dbReference type="PANTHER" id="PTHR22883">
    <property type="entry name" value="ZINC FINGER DHHC DOMAIN CONTAINING PROTEIN"/>
    <property type="match status" value="1"/>
</dbReference>
<keyword evidence="5 10" id="KW-0472">Membrane</keyword>
<evidence type="ECO:0000256" key="1">
    <source>
        <dbReference type="ARBA" id="ARBA00004127"/>
    </source>
</evidence>
<dbReference type="PROSITE" id="PS50216">
    <property type="entry name" value="DHHC"/>
    <property type="match status" value="1"/>
</dbReference>
<proteinExistence type="inferred from homology"/>
<evidence type="ECO:0000256" key="5">
    <source>
        <dbReference type="ARBA" id="ARBA00023136"/>
    </source>
</evidence>
<evidence type="ECO:0000256" key="4">
    <source>
        <dbReference type="ARBA" id="ARBA00022989"/>
    </source>
</evidence>
<dbReference type="AlphaFoldDB" id="A0A1R2D0Q6"/>
<comment type="subcellular location">
    <subcellularLocation>
        <location evidence="1">Endomembrane system</location>
        <topology evidence="1">Multi-pass membrane protein</topology>
    </subcellularLocation>
</comment>
<feature type="transmembrane region" description="Helical" evidence="10">
    <location>
        <begin position="71"/>
        <end position="92"/>
    </location>
</feature>
<evidence type="ECO:0000256" key="3">
    <source>
        <dbReference type="ARBA" id="ARBA00022692"/>
    </source>
</evidence>
<dbReference type="InterPro" id="IPR001594">
    <property type="entry name" value="Palmitoyltrfase_DHHC"/>
</dbReference>
<evidence type="ECO:0000256" key="6">
    <source>
        <dbReference type="ARBA" id="ARBA00023139"/>
    </source>
</evidence>
<organism evidence="12 13">
    <name type="scientific">Stentor coeruleus</name>
    <dbReference type="NCBI Taxonomy" id="5963"/>
    <lineage>
        <taxon>Eukaryota</taxon>
        <taxon>Sar</taxon>
        <taxon>Alveolata</taxon>
        <taxon>Ciliophora</taxon>
        <taxon>Postciliodesmatophora</taxon>
        <taxon>Heterotrichea</taxon>
        <taxon>Heterotrichida</taxon>
        <taxon>Stentoridae</taxon>
        <taxon>Stentor</taxon>
    </lineage>
</organism>
<evidence type="ECO:0000256" key="7">
    <source>
        <dbReference type="ARBA" id="ARBA00023288"/>
    </source>
</evidence>
<comment type="similarity">
    <text evidence="10">Belongs to the DHHC palmitoyltransferase family.</text>
</comment>
<dbReference type="OrthoDB" id="9909019at2759"/>
<feature type="domain" description="Palmitoyltransferase DHHC" evidence="11">
    <location>
        <begin position="121"/>
        <end position="251"/>
    </location>
</feature>
<keyword evidence="6" id="KW-0564">Palmitate</keyword>
<dbReference type="Pfam" id="PF01529">
    <property type="entry name" value="DHHC"/>
    <property type="match status" value="1"/>
</dbReference>
<evidence type="ECO:0000313" key="13">
    <source>
        <dbReference type="Proteomes" id="UP000187209"/>
    </source>
</evidence>
<dbReference type="EC" id="2.3.1.225" evidence="10"/>
<dbReference type="Proteomes" id="UP000187209">
    <property type="component" value="Unassembled WGS sequence"/>
</dbReference>
<keyword evidence="2 10" id="KW-0808">Transferase</keyword>
<feature type="transmembrane region" description="Helical" evidence="10">
    <location>
        <begin position="212"/>
        <end position="241"/>
    </location>
</feature>
<dbReference type="GO" id="GO:0005783">
    <property type="term" value="C:endoplasmic reticulum"/>
    <property type="evidence" value="ECO:0007669"/>
    <property type="project" value="TreeGrafter"/>
</dbReference>
<keyword evidence="7" id="KW-0449">Lipoprotein</keyword>
<evidence type="ECO:0000313" key="12">
    <source>
        <dbReference type="EMBL" id="OMJ94832.1"/>
    </source>
</evidence>
<feature type="transmembrane region" description="Helical" evidence="10">
    <location>
        <begin position="39"/>
        <end position="65"/>
    </location>
</feature>